<feature type="compositionally biased region" description="Polar residues" evidence="1">
    <location>
        <begin position="355"/>
        <end position="365"/>
    </location>
</feature>
<evidence type="ECO:0000313" key="2">
    <source>
        <dbReference type="EMBL" id="EFC45306.1"/>
    </source>
</evidence>
<dbReference type="InParanoid" id="D2VCG9"/>
<dbReference type="VEuPathDB" id="AmoebaDB:NAEGRDRAFT_57796"/>
<keyword evidence="3" id="KW-1185">Reference proteome</keyword>
<evidence type="ECO:0000256" key="1">
    <source>
        <dbReference type="SAM" id="MobiDB-lite"/>
    </source>
</evidence>
<dbReference type="RefSeq" id="XP_002678050.1">
    <property type="nucleotide sequence ID" value="XM_002678004.1"/>
</dbReference>
<name>D2VCG9_NAEGR</name>
<feature type="compositionally biased region" description="Low complexity" evidence="1">
    <location>
        <begin position="323"/>
        <end position="345"/>
    </location>
</feature>
<sequence>MNLPTNTASPMEVSNGKALDLLFGPNTNHYQKQNVLPSVHQFENFRSPPPPPYHFHTHASSSSQQGTHQLGWKGGSGQACGHMMKAPKSNNGESATTTDVLTGLYKTSDAILYNHQYHDNNQYVATNYTSMVMGTSNTTFDQKPNCTTTSPFINYSGAATCASSWNVYHSANNAEQHTLPPSTIINNHFAHSSVFKQDHYQEQYNTNKQPVIDRVVAAPMYCHDSVVVARPQNVSVSNAFALPQTNNNIHMNQYHYQLTNFADAAQQQQPTLDVCYHDESTNLDNCKCHLRIIRPTHMLANIDDQQHSYPLEPHSKKMKLADSVVETHSSSSSNASNSVSESTASRKNSLDGVKQNITSSETTSPVAAIARKPIVSKKSNTKKPKSDDNSQTKKKVTTTKKTSPSPKAPVKFNVDLSKENLQDTATIPIRILAYNLGLTKDIQKSWRYRDIRRALFERMIDEHIEFVDNQLEHSLLRERLPHKLTYSNFCKRVMLLVFHFVVRDGKEPKFFRRPLVQRDYIEKLLKDNDPHFYSLVETCHAHQLHNLMNRDGKTFQEAITIVFKDLIDPTSLQSLHGSSNAEACRKIRKPRSQKKSCSDDEDDDEVSEDEDLEDKPSARSRRRASTDLKRKLKPVSEDSDDDDDY</sequence>
<feature type="compositionally biased region" description="Low complexity" evidence="1">
    <location>
        <begin position="399"/>
        <end position="411"/>
    </location>
</feature>
<protein>
    <submittedName>
        <fullName evidence="2">Uncharacterized protein</fullName>
    </submittedName>
</protein>
<feature type="region of interest" description="Disordered" evidence="1">
    <location>
        <begin position="317"/>
        <end position="411"/>
    </location>
</feature>
<dbReference type="KEGG" id="ngr:NAEGRDRAFT_57796"/>
<proteinExistence type="predicted"/>
<accession>D2VCG9</accession>
<evidence type="ECO:0000313" key="3">
    <source>
        <dbReference type="Proteomes" id="UP000006671"/>
    </source>
</evidence>
<dbReference type="Proteomes" id="UP000006671">
    <property type="component" value="Unassembled WGS sequence"/>
</dbReference>
<dbReference type="AlphaFoldDB" id="D2VCG9"/>
<gene>
    <name evidence="2" type="ORF">NAEGRDRAFT_57796</name>
</gene>
<feature type="compositionally biased region" description="Acidic residues" evidence="1">
    <location>
        <begin position="599"/>
        <end position="613"/>
    </location>
</feature>
<dbReference type="GeneID" id="8850418"/>
<organism evidence="3">
    <name type="scientific">Naegleria gruberi</name>
    <name type="common">Amoeba</name>
    <dbReference type="NCBI Taxonomy" id="5762"/>
    <lineage>
        <taxon>Eukaryota</taxon>
        <taxon>Discoba</taxon>
        <taxon>Heterolobosea</taxon>
        <taxon>Tetramitia</taxon>
        <taxon>Eutetramitia</taxon>
        <taxon>Vahlkampfiidae</taxon>
        <taxon>Naegleria</taxon>
    </lineage>
</organism>
<feature type="region of interest" description="Disordered" evidence="1">
    <location>
        <begin position="575"/>
        <end position="645"/>
    </location>
</feature>
<dbReference type="OrthoDB" id="10600627at2759"/>
<dbReference type="EMBL" id="GG738863">
    <property type="protein sequence ID" value="EFC45306.1"/>
    <property type="molecule type" value="Genomic_DNA"/>
</dbReference>
<reference evidence="2 3" key="1">
    <citation type="journal article" date="2010" name="Cell">
        <title>The genome of Naegleria gruberi illuminates early eukaryotic versatility.</title>
        <authorList>
            <person name="Fritz-Laylin L.K."/>
            <person name="Prochnik S.E."/>
            <person name="Ginger M.L."/>
            <person name="Dacks J.B."/>
            <person name="Carpenter M.L."/>
            <person name="Field M.C."/>
            <person name="Kuo A."/>
            <person name="Paredez A."/>
            <person name="Chapman J."/>
            <person name="Pham J."/>
            <person name="Shu S."/>
            <person name="Neupane R."/>
            <person name="Cipriano M."/>
            <person name="Mancuso J."/>
            <person name="Tu H."/>
            <person name="Salamov A."/>
            <person name="Lindquist E."/>
            <person name="Shapiro H."/>
            <person name="Lucas S."/>
            <person name="Grigoriev I.V."/>
            <person name="Cande W.Z."/>
            <person name="Fulton C."/>
            <person name="Rokhsar D.S."/>
            <person name="Dawson S.C."/>
        </authorList>
    </citation>
    <scope>NUCLEOTIDE SEQUENCE [LARGE SCALE GENOMIC DNA]</scope>
    <source>
        <strain evidence="2 3">NEG-M</strain>
    </source>
</reference>